<protein>
    <submittedName>
        <fullName evidence="1">Uncharacterized protein</fullName>
    </submittedName>
</protein>
<dbReference type="EMBL" id="CP015217">
    <property type="protein sequence ID" value="AOP34063.1"/>
    <property type="molecule type" value="Genomic_DNA"/>
</dbReference>
<organism evidence="1 2">
    <name type="scientific">Leptospira tipperaryensis</name>
    <dbReference type="NCBI Taxonomy" id="2564040"/>
    <lineage>
        <taxon>Bacteria</taxon>
        <taxon>Pseudomonadati</taxon>
        <taxon>Spirochaetota</taxon>
        <taxon>Spirochaetia</taxon>
        <taxon>Leptospirales</taxon>
        <taxon>Leptospiraceae</taxon>
        <taxon>Leptospira</taxon>
    </lineage>
</organism>
<accession>A0A1D7UWY2</accession>
<gene>
    <name evidence="1" type="ORF">A0128_09540</name>
</gene>
<keyword evidence="2" id="KW-1185">Reference proteome</keyword>
<sequence length="63" mass="7456">MIRLQLIPFLKSWRKRKKGVKNRSKSSISKGLIAECKYDKTFPGFFTKLKTSFLNWKNDFSVI</sequence>
<proteinExistence type="predicted"/>
<evidence type="ECO:0000313" key="1">
    <source>
        <dbReference type="EMBL" id="AOP34063.1"/>
    </source>
</evidence>
<name>A0A1D7UWY2_9LEPT</name>
<dbReference type="AlphaFoldDB" id="A0A1D7UWY2"/>
<evidence type="ECO:0000313" key="2">
    <source>
        <dbReference type="Proteomes" id="UP000094197"/>
    </source>
</evidence>
<reference evidence="1 2" key="1">
    <citation type="submission" date="2016-04" db="EMBL/GenBank/DDBJ databases">
        <title>Complete genome seqeunce of Leptospira alstonii serovar Room22.</title>
        <authorList>
            <person name="Nally J.E."/>
            <person name="Bayles D.O."/>
            <person name="Hurley D."/>
            <person name="Fanning S."/>
            <person name="McMahon B.J."/>
            <person name="Arent Z."/>
        </authorList>
    </citation>
    <scope>NUCLEOTIDE SEQUENCE [LARGE SCALE GENOMIC DNA]</scope>
    <source>
        <strain evidence="1 2">GWTS #1</strain>
    </source>
</reference>
<dbReference type="Proteomes" id="UP000094197">
    <property type="component" value="Chromosome 1"/>
</dbReference>
<dbReference type="KEGG" id="laj:A0128_09540"/>